<evidence type="ECO:0000259" key="4">
    <source>
        <dbReference type="Pfam" id="PF00009"/>
    </source>
</evidence>
<reference evidence="6" key="1">
    <citation type="submission" date="2013-09" db="EMBL/GenBank/DDBJ databases">
        <title>Corchorus olitorius genome sequencing.</title>
        <authorList>
            <person name="Alam M."/>
            <person name="Haque M.S."/>
            <person name="Islam M.S."/>
            <person name="Emdad E.M."/>
            <person name="Islam M.M."/>
            <person name="Ahmed B."/>
            <person name="Halim A."/>
            <person name="Hossen Q.M.M."/>
            <person name="Hossain M.Z."/>
            <person name="Ahmed R."/>
            <person name="Khan M.M."/>
            <person name="Islam R."/>
            <person name="Rashid M.M."/>
            <person name="Khan S.A."/>
            <person name="Rahman M.S."/>
            <person name="Alam M."/>
            <person name="Yahiya A.S."/>
            <person name="Khan M.S."/>
            <person name="Azam M.S."/>
            <person name="Haque T."/>
            <person name="Lashkar M.Z.H."/>
            <person name="Akhand A.I."/>
            <person name="Morshed G."/>
            <person name="Roy S."/>
            <person name="Uddin K.S."/>
            <person name="Rabeya T."/>
            <person name="Hossain A.S."/>
            <person name="Chowdhury A."/>
            <person name="Snigdha A.R."/>
            <person name="Mortoza M.S."/>
            <person name="Matin S.A."/>
            <person name="Hoque S.M.E."/>
            <person name="Islam M.K."/>
            <person name="Roy D.K."/>
            <person name="Haider R."/>
            <person name="Moosa M.M."/>
            <person name="Elias S.M."/>
            <person name="Hasan A.M."/>
            <person name="Jahan S."/>
            <person name="Shafiuddin M."/>
            <person name="Mahmood N."/>
            <person name="Shommy N.S."/>
        </authorList>
    </citation>
    <scope>NUCLEOTIDE SEQUENCE [LARGE SCALE GENOMIC DNA]</scope>
    <source>
        <strain evidence="6">cv. O-4</strain>
    </source>
</reference>
<dbReference type="GO" id="GO:0005525">
    <property type="term" value="F:GTP binding"/>
    <property type="evidence" value="ECO:0007669"/>
    <property type="project" value="InterPro"/>
</dbReference>
<dbReference type="PANTHER" id="PTHR42908">
    <property type="entry name" value="TRANSLATION ELONGATION FACTOR-RELATED"/>
    <property type="match status" value="1"/>
</dbReference>
<dbReference type="GO" id="GO:0003746">
    <property type="term" value="F:translation elongation factor activity"/>
    <property type="evidence" value="ECO:0007669"/>
    <property type="project" value="UniProtKB-KW"/>
</dbReference>
<keyword evidence="1" id="KW-0963">Cytoplasm</keyword>
<dbReference type="EMBL" id="AWUE01001067">
    <property type="protein sequence ID" value="OMP14226.1"/>
    <property type="molecule type" value="Genomic_DNA"/>
</dbReference>
<keyword evidence="2" id="KW-0251">Elongation factor</keyword>
<evidence type="ECO:0000256" key="2">
    <source>
        <dbReference type="ARBA" id="ARBA00022768"/>
    </source>
</evidence>
<proteinExistence type="predicted"/>
<dbReference type="SUPFAM" id="SSF52540">
    <property type="entry name" value="P-loop containing nucleoside triphosphate hydrolases"/>
    <property type="match status" value="1"/>
</dbReference>
<dbReference type="GO" id="GO:0003924">
    <property type="term" value="F:GTPase activity"/>
    <property type="evidence" value="ECO:0007669"/>
    <property type="project" value="InterPro"/>
</dbReference>
<evidence type="ECO:0000313" key="5">
    <source>
        <dbReference type="EMBL" id="OMP14226.1"/>
    </source>
</evidence>
<dbReference type="Gene3D" id="3.40.50.300">
    <property type="entry name" value="P-loop containing nucleotide triphosphate hydrolases"/>
    <property type="match status" value="1"/>
</dbReference>
<accession>A0A1R3L4I8</accession>
<name>A0A1R3L4I8_9ROSI</name>
<dbReference type="PANTHER" id="PTHR42908:SF10">
    <property type="entry name" value="EUKARYOTIC TRANSLATION ELONGATION FACTOR 2"/>
    <property type="match status" value="1"/>
</dbReference>
<dbReference type="GO" id="GO:0043022">
    <property type="term" value="F:ribosome binding"/>
    <property type="evidence" value="ECO:0007669"/>
    <property type="project" value="TreeGrafter"/>
</dbReference>
<dbReference type="InterPro" id="IPR000795">
    <property type="entry name" value="T_Tr_GTP-bd_dom"/>
</dbReference>
<evidence type="ECO:0000313" key="6">
    <source>
        <dbReference type="Proteomes" id="UP000187203"/>
    </source>
</evidence>
<dbReference type="Pfam" id="PF00009">
    <property type="entry name" value="GTP_EFTU"/>
    <property type="match status" value="1"/>
</dbReference>
<evidence type="ECO:0000256" key="1">
    <source>
        <dbReference type="ARBA" id="ARBA00022490"/>
    </source>
</evidence>
<organism evidence="5 6">
    <name type="scientific">Corchorus olitorius</name>
    <dbReference type="NCBI Taxonomy" id="93759"/>
    <lineage>
        <taxon>Eukaryota</taxon>
        <taxon>Viridiplantae</taxon>
        <taxon>Streptophyta</taxon>
        <taxon>Embryophyta</taxon>
        <taxon>Tracheophyta</taxon>
        <taxon>Spermatophyta</taxon>
        <taxon>Magnoliopsida</taxon>
        <taxon>eudicotyledons</taxon>
        <taxon>Gunneridae</taxon>
        <taxon>Pentapetalae</taxon>
        <taxon>rosids</taxon>
        <taxon>malvids</taxon>
        <taxon>Malvales</taxon>
        <taxon>Malvaceae</taxon>
        <taxon>Grewioideae</taxon>
        <taxon>Apeibeae</taxon>
        <taxon>Corchorus</taxon>
    </lineage>
</organism>
<dbReference type="InterPro" id="IPR027417">
    <property type="entry name" value="P-loop_NTPase"/>
</dbReference>
<keyword evidence="3" id="KW-0648">Protein biosynthesis</keyword>
<sequence length="66" mass="7282">MEKAEELRRIMDLKHNIRNMTVVAHVDHGKSSLTNSLVAAAGGIVHSFHKKLSLVSSQLVSLSTMR</sequence>
<dbReference type="OrthoDB" id="8062037at2759"/>
<dbReference type="GO" id="GO:1990904">
    <property type="term" value="C:ribonucleoprotein complex"/>
    <property type="evidence" value="ECO:0007669"/>
    <property type="project" value="TreeGrafter"/>
</dbReference>
<feature type="domain" description="Tr-type G" evidence="4">
    <location>
        <begin position="16"/>
        <end position="49"/>
    </location>
</feature>
<comment type="caution">
    <text evidence="5">The sequence shown here is derived from an EMBL/GenBank/DDBJ whole genome shotgun (WGS) entry which is preliminary data.</text>
</comment>
<dbReference type="Proteomes" id="UP000187203">
    <property type="component" value="Unassembled WGS sequence"/>
</dbReference>
<dbReference type="GO" id="GO:0005829">
    <property type="term" value="C:cytosol"/>
    <property type="evidence" value="ECO:0007669"/>
    <property type="project" value="TreeGrafter"/>
</dbReference>
<evidence type="ECO:0000256" key="3">
    <source>
        <dbReference type="ARBA" id="ARBA00022917"/>
    </source>
</evidence>
<dbReference type="AlphaFoldDB" id="A0A1R3L4I8"/>
<gene>
    <name evidence="5" type="ORF">COLO4_00157</name>
</gene>
<dbReference type="STRING" id="93759.A0A1R3L4I8"/>
<keyword evidence="6" id="KW-1185">Reference proteome</keyword>
<protein>
    <recommendedName>
        <fullName evidence="4">Tr-type G domain-containing protein</fullName>
    </recommendedName>
</protein>